<dbReference type="GO" id="GO:0003700">
    <property type="term" value="F:DNA-binding transcription factor activity"/>
    <property type="evidence" value="ECO:0007669"/>
    <property type="project" value="InterPro"/>
</dbReference>
<dbReference type="Gene3D" id="2.60.120.280">
    <property type="entry name" value="Regulatory protein AraC"/>
    <property type="match status" value="1"/>
</dbReference>
<proteinExistence type="predicted"/>
<protein>
    <submittedName>
        <fullName evidence="5">AraC family transcriptional regulator</fullName>
    </submittedName>
</protein>
<reference evidence="5 6" key="1">
    <citation type="submission" date="2014-12" db="EMBL/GenBank/DDBJ databases">
        <title>Genome sequencing of Photobacterium gaetbulicola AD005a.</title>
        <authorList>
            <person name="Adrian T.G.S."/>
            <person name="Chan K.G."/>
        </authorList>
    </citation>
    <scope>NUCLEOTIDE SEQUENCE [LARGE SCALE GENOMIC DNA]</scope>
    <source>
        <strain evidence="5 6">AD005a</strain>
    </source>
</reference>
<keyword evidence="1" id="KW-0805">Transcription regulation</keyword>
<gene>
    <name evidence="5" type="ORF">RJ45_09730</name>
</gene>
<dbReference type="PANTHER" id="PTHR43280">
    <property type="entry name" value="ARAC-FAMILY TRANSCRIPTIONAL REGULATOR"/>
    <property type="match status" value="1"/>
</dbReference>
<evidence type="ECO:0000256" key="3">
    <source>
        <dbReference type="ARBA" id="ARBA00023163"/>
    </source>
</evidence>
<dbReference type="InterPro" id="IPR018060">
    <property type="entry name" value="HTH_AraC"/>
</dbReference>
<dbReference type="PROSITE" id="PS00041">
    <property type="entry name" value="HTH_ARAC_FAMILY_1"/>
    <property type="match status" value="1"/>
</dbReference>
<dbReference type="InterPro" id="IPR009057">
    <property type="entry name" value="Homeodomain-like_sf"/>
</dbReference>
<dbReference type="InterPro" id="IPR003313">
    <property type="entry name" value="AraC-bd"/>
</dbReference>
<evidence type="ECO:0000256" key="2">
    <source>
        <dbReference type="ARBA" id="ARBA00023125"/>
    </source>
</evidence>
<dbReference type="EMBL" id="JWLZ01000149">
    <property type="protein sequence ID" value="KHT63872.1"/>
    <property type="molecule type" value="Genomic_DNA"/>
</dbReference>
<dbReference type="Pfam" id="PF12833">
    <property type="entry name" value="HTH_18"/>
    <property type="match status" value="1"/>
</dbReference>
<dbReference type="RefSeq" id="WP_039460992.1">
    <property type="nucleotide sequence ID" value="NZ_JWLZ01000149.1"/>
</dbReference>
<sequence length="301" mass="34583">MLEYTENLCESVTVGFALAQPKTDWNEEVYLAQACKERFLTQSDLPELADNGFFMAGLAELAEGYEIERVATTHHTLLLTQEGMGLLTLADRQYHLMPNTLTILPAGSPFRFELADNGHGWKMAWVLLKPGEKWLPLVAHGQRVEHSHICEQVWSVMNLLHSEIGGRSSYRKLFASELSRLMLGSANLAPSNSVLRVQSVFNDIESQLHLNWTVSGIAKQCFLSTEQLNRITKQLYGCSTQQRLIQLRMEKAVDLLYYREWTIGMVAQRLGYQDPFNFTHRFRQYHGCSPREYRKRLLLLE</sequence>
<comment type="caution">
    <text evidence="5">The sequence shown here is derived from an EMBL/GenBank/DDBJ whole genome shotgun (WGS) entry which is preliminary data.</text>
</comment>
<dbReference type="InterPro" id="IPR037923">
    <property type="entry name" value="HTH-like"/>
</dbReference>
<dbReference type="SMART" id="SM00342">
    <property type="entry name" value="HTH_ARAC"/>
    <property type="match status" value="1"/>
</dbReference>
<feature type="domain" description="HTH araC/xylS-type" evidence="4">
    <location>
        <begin position="198"/>
        <end position="296"/>
    </location>
</feature>
<dbReference type="Proteomes" id="UP000031278">
    <property type="component" value="Unassembled WGS sequence"/>
</dbReference>
<dbReference type="Pfam" id="PF02311">
    <property type="entry name" value="AraC_binding"/>
    <property type="match status" value="1"/>
</dbReference>
<evidence type="ECO:0000259" key="4">
    <source>
        <dbReference type="PROSITE" id="PS01124"/>
    </source>
</evidence>
<accession>A0A0B9H4R4</accession>
<dbReference type="PROSITE" id="PS01124">
    <property type="entry name" value="HTH_ARAC_FAMILY_2"/>
    <property type="match status" value="1"/>
</dbReference>
<evidence type="ECO:0000313" key="5">
    <source>
        <dbReference type="EMBL" id="KHT63872.1"/>
    </source>
</evidence>
<evidence type="ECO:0000313" key="6">
    <source>
        <dbReference type="Proteomes" id="UP000031278"/>
    </source>
</evidence>
<dbReference type="AlphaFoldDB" id="A0A0B9H4R4"/>
<dbReference type="SUPFAM" id="SSF51215">
    <property type="entry name" value="Regulatory protein AraC"/>
    <property type="match status" value="1"/>
</dbReference>
<dbReference type="SUPFAM" id="SSF46689">
    <property type="entry name" value="Homeodomain-like"/>
    <property type="match status" value="1"/>
</dbReference>
<dbReference type="PANTHER" id="PTHR43280:SF2">
    <property type="entry name" value="HTH-TYPE TRANSCRIPTIONAL REGULATOR EXSA"/>
    <property type="match status" value="1"/>
</dbReference>
<keyword evidence="2" id="KW-0238">DNA-binding</keyword>
<dbReference type="InterPro" id="IPR018062">
    <property type="entry name" value="HTH_AraC-typ_CS"/>
</dbReference>
<organism evidence="5 6">
    <name type="scientific">Photobacterium gaetbulicola</name>
    <dbReference type="NCBI Taxonomy" id="1295392"/>
    <lineage>
        <taxon>Bacteria</taxon>
        <taxon>Pseudomonadati</taxon>
        <taxon>Pseudomonadota</taxon>
        <taxon>Gammaproteobacteria</taxon>
        <taxon>Vibrionales</taxon>
        <taxon>Vibrionaceae</taxon>
        <taxon>Photobacterium</taxon>
    </lineage>
</organism>
<dbReference type="GO" id="GO:0043565">
    <property type="term" value="F:sequence-specific DNA binding"/>
    <property type="evidence" value="ECO:0007669"/>
    <property type="project" value="InterPro"/>
</dbReference>
<evidence type="ECO:0000256" key="1">
    <source>
        <dbReference type="ARBA" id="ARBA00023015"/>
    </source>
</evidence>
<keyword evidence="3" id="KW-0804">Transcription</keyword>
<dbReference type="Gene3D" id="1.10.10.60">
    <property type="entry name" value="Homeodomain-like"/>
    <property type="match status" value="1"/>
</dbReference>
<name>A0A0B9H4R4_9GAMM</name>